<dbReference type="EMBL" id="KQ981954">
    <property type="protein sequence ID" value="KYN32202.1"/>
    <property type="molecule type" value="Genomic_DNA"/>
</dbReference>
<dbReference type="Proteomes" id="UP000078541">
    <property type="component" value="Unassembled WGS sequence"/>
</dbReference>
<evidence type="ECO:0000313" key="2">
    <source>
        <dbReference type="Proteomes" id="UP000078541"/>
    </source>
</evidence>
<accession>A0A195EWD5</accession>
<dbReference type="AlphaFoldDB" id="A0A195EWD5"/>
<name>A0A195EWD5_9HYME</name>
<feature type="non-terminal residue" evidence="1">
    <location>
        <position position="1"/>
    </location>
</feature>
<gene>
    <name evidence="1" type="ORF">ALC56_13580</name>
</gene>
<keyword evidence="2" id="KW-1185">Reference proteome</keyword>
<organism evidence="1 2">
    <name type="scientific">Trachymyrmex septentrionalis</name>
    <dbReference type="NCBI Taxonomy" id="34720"/>
    <lineage>
        <taxon>Eukaryota</taxon>
        <taxon>Metazoa</taxon>
        <taxon>Ecdysozoa</taxon>
        <taxon>Arthropoda</taxon>
        <taxon>Hexapoda</taxon>
        <taxon>Insecta</taxon>
        <taxon>Pterygota</taxon>
        <taxon>Neoptera</taxon>
        <taxon>Endopterygota</taxon>
        <taxon>Hymenoptera</taxon>
        <taxon>Apocrita</taxon>
        <taxon>Aculeata</taxon>
        <taxon>Formicoidea</taxon>
        <taxon>Formicidae</taxon>
        <taxon>Myrmicinae</taxon>
        <taxon>Trachymyrmex</taxon>
    </lineage>
</organism>
<evidence type="ECO:0000313" key="1">
    <source>
        <dbReference type="EMBL" id="KYN32202.1"/>
    </source>
</evidence>
<proteinExistence type="predicted"/>
<protein>
    <submittedName>
        <fullName evidence="1">Uncharacterized protein</fullName>
    </submittedName>
</protein>
<reference evidence="1 2" key="1">
    <citation type="submission" date="2016-03" db="EMBL/GenBank/DDBJ databases">
        <title>Trachymyrmex septentrionalis WGS genome.</title>
        <authorList>
            <person name="Nygaard S."/>
            <person name="Hu H."/>
            <person name="Boomsma J."/>
            <person name="Zhang G."/>
        </authorList>
    </citation>
    <scope>NUCLEOTIDE SEQUENCE [LARGE SCALE GENOMIC DNA]</scope>
    <source>
        <strain evidence="1">Tsep2-gDNA-1</strain>
        <tissue evidence="1">Whole body</tissue>
    </source>
</reference>
<sequence length="146" mass="16502">IPETCRDNLSERTAGLASPACWPRRAVGAPYLKQSSYVALLRFRGSLFYFSLAEISGRNYQRATISVQLSPMMKHNTHSTSAGISSNFIAGVLSSSMARGFDEVPLLRFNYYYFFFVSQSFSVNWKIIELAPSLCLNHRCIAFFYV</sequence>